<dbReference type="Proteomes" id="UP000030706">
    <property type="component" value="Unassembled WGS sequence"/>
</dbReference>
<dbReference type="InterPro" id="IPR052904">
    <property type="entry name" value="Acyl-CoA_dehydrogenase-like"/>
</dbReference>
<name>A0A074XZ66_AURPU</name>
<proteinExistence type="inferred from homology"/>
<dbReference type="Pfam" id="PF02770">
    <property type="entry name" value="Acyl-CoA_dh_M"/>
    <property type="match status" value="1"/>
</dbReference>
<dbReference type="InterPro" id="IPR041504">
    <property type="entry name" value="AidB_N"/>
</dbReference>
<keyword evidence="3 4" id="KW-0274">FAD</keyword>
<dbReference type="Pfam" id="PF00441">
    <property type="entry name" value="Acyl-CoA_dh_1"/>
    <property type="match status" value="1"/>
</dbReference>
<protein>
    <recommendedName>
        <fullName evidence="10">Acyl-CoA dehydrogenase/oxidase C-terminal</fullName>
    </recommendedName>
</protein>
<keyword evidence="9" id="KW-1185">Reference proteome</keyword>
<dbReference type="Pfam" id="PF18158">
    <property type="entry name" value="AidB_N"/>
    <property type="match status" value="1"/>
</dbReference>
<evidence type="ECO:0000256" key="3">
    <source>
        <dbReference type="ARBA" id="ARBA00022827"/>
    </source>
</evidence>
<evidence type="ECO:0000259" key="6">
    <source>
        <dbReference type="Pfam" id="PF02770"/>
    </source>
</evidence>
<evidence type="ECO:0000259" key="7">
    <source>
        <dbReference type="Pfam" id="PF18158"/>
    </source>
</evidence>
<feature type="domain" description="Acyl-CoA oxidase/dehydrogenase middle" evidence="6">
    <location>
        <begin position="210"/>
        <end position="330"/>
    </location>
</feature>
<dbReference type="GO" id="GO:0003995">
    <property type="term" value="F:acyl-CoA dehydrogenase activity"/>
    <property type="evidence" value="ECO:0007669"/>
    <property type="project" value="TreeGrafter"/>
</dbReference>
<dbReference type="AlphaFoldDB" id="A0A074XZ66"/>
<gene>
    <name evidence="8" type="ORF">M438DRAFT_342475</name>
</gene>
<dbReference type="OrthoDB" id="10251155at2759"/>
<keyword evidence="4" id="KW-0560">Oxidoreductase</keyword>
<evidence type="ECO:0000313" key="9">
    <source>
        <dbReference type="Proteomes" id="UP000030706"/>
    </source>
</evidence>
<comment type="similarity">
    <text evidence="1 4">Belongs to the acyl-CoA dehydrogenase family.</text>
</comment>
<dbReference type="EMBL" id="KL584975">
    <property type="protein sequence ID" value="KEQ88934.1"/>
    <property type="molecule type" value="Genomic_DNA"/>
</dbReference>
<dbReference type="PANTHER" id="PTHR42707">
    <property type="entry name" value="ACYL-COA DEHYDROGENASE"/>
    <property type="match status" value="1"/>
</dbReference>
<dbReference type="RefSeq" id="XP_029765121.1">
    <property type="nucleotide sequence ID" value="XM_029904765.1"/>
</dbReference>
<evidence type="ECO:0000259" key="5">
    <source>
        <dbReference type="Pfam" id="PF00441"/>
    </source>
</evidence>
<evidence type="ECO:0000256" key="4">
    <source>
        <dbReference type="RuleBase" id="RU362125"/>
    </source>
</evidence>
<accession>A0A074XZ66</accession>
<dbReference type="STRING" id="1043002.A0A074XZ66"/>
<dbReference type="HOGENOM" id="CLU_016513_1_1_1"/>
<keyword evidence="2 4" id="KW-0285">Flavoprotein</keyword>
<dbReference type="InterPro" id="IPR009075">
    <property type="entry name" value="AcylCo_DH/oxidase_C"/>
</dbReference>
<dbReference type="GeneID" id="40747071"/>
<dbReference type="SUPFAM" id="SSF47203">
    <property type="entry name" value="Acyl-CoA dehydrogenase C-terminal domain-like"/>
    <property type="match status" value="1"/>
</dbReference>
<dbReference type="Gene3D" id="2.40.110.20">
    <property type="match status" value="1"/>
</dbReference>
<sequence length="657" mass="72217">MAKPSSSTEGFFQDLPTLLPQVTLQEHPSALNKPGTTNFKNTSDDVALARTLALHLPSSETKPIRTIHQLSRRALDPEVLAHATDAEINHPVLRSHTTFGQENRVDPLWTANGWKAPKLIGQQEGIITTAYDTNITTWNRRIQSFAMNFVWSSTGTMTGCPMAMTDGAAKLLLSHRDDEDEGQVGRARVLKESYARLISSDASKVWTSGQWMTERAGGSDVSGTETVARHLTDEELATAASQGRDLDAHGLPLGPWTIDGFKWFSSATDSEMSMLLAQTPKGLSLFYAPMRRNLVQTDTNASELNGIRIQRLKNKVGTKALPTAELELKGMRAWLVGQEGKGVKEISTILNLTRLYTASGAVAGWSRGMQVCRAYSKVRKVRGGLLQDNKLHLRWMAAETVKYHAAVHFSFFGVALLGASEQGWEDVVKNTNASNLIPKDPTQSANLARLLTPVIKSQTSLASVLGVRECMECLGGVGYCENNEDGGLLNLGKVFRDILVSPIWEGTISVMAEDVVRVISDKRVAGGDILEFVFATWVHGILDLCKSQFSAESGLVRKRLEVLISLTRGCGKEELLFRGRDILGHLEAIACACILMFDACTDGDEVAVEITRRWIRSKALDKSEQQIQWNWEEEAAMDKKIFLAQHDSGVNRAAAKL</sequence>
<reference evidence="8 9" key="1">
    <citation type="journal article" date="2014" name="BMC Genomics">
        <title>Genome sequencing of four Aureobasidium pullulans varieties: biotechnological potential, stress tolerance, and description of new species.</title>
        <authorList>
            <person name="Gostin Ar C."/>
            <person name="Ohm R.A."/>
            <person name="Kogej T."/>
            <person name="Sonjak S."/>
            <person name="Turk M."/>
            <person name="Zajc J."/>
            <person name="Zalar P."/>
            <person name="Grube M."/>
            <person name="Sun H."/>
            <person name="Han J."/>
            <person name="Sharma A."/>
            <person name="Chiniquy J."/>
            <person name="Ngan C.Y."/>
            <person name="Lipzen A."/>
            <person name="Barry K."/>
            <person name="Grigoriev I.V."/>
            <person name="Gunde-Cimerman N."/>
        </authorList>
    </citation>
    <scope>NUCLEOTIDE SEQUENCE [LARGE SCALE GENOMIC DNA]</scope>
    <source>
        <strain evidence="8 9">EXF-150</strain>
    </source>
</reference>
<dbReference type="SUPFAM" id="SSF56645">
    <property type="entry name" value="Acyl-CoA dehydrogenase NM domain-like"/>
    <property type="match status" value="1"/>
</dbReference>
<evidence type="ECO:0008006" key="10">
    <source>
        <dbReference type="Google" id="ProtNLM"/>
    </source>
</evidence>
<evidence type="ECO:0000256" key="1">
    <source>
        <dbReference type="ARBA" id="ARBA00009347"/>
    </source>
</evidence>
<comment type="cofactor">
    <cofactor evidence="4">
        <name>FAD</name>
        <dbReference type="ChEBI" id="CHEBI:57692"/>
    </cofactor>
</comment>
<dbReference type="Gene3D" id="1.20.140.10">
    <property type="entry name" value="Butyryl-CoA Dehydrogenase, subunit A, domain 3"/>
    <property type="match status" value="1"/>
</dbReference>
<feature type="domain" description="Acyl-CoA dehydrogenase/oxidase C-terminal" evidence="5">
    <location>
        <begin position="449"/>
        <end position="518"/>
    </location>
</feature>
<evidence type="ECO:0000313" key="8">
    <source>
        <dbReference type="EMBL" id="KEQ88934.1"/>
    </source>
</evidence>
<evidence type="ECO:0000256" key="2">
    <source>
        <dbReference type="ARBA" id="ARBA00022630"/>
    </source>
</evidence>
<organism evidence="8 9">
    <name type="scientific">Aureobasidium pullulans EXF-150</name>
    <dbReference type="NCBI Taxonomy" id="1043002"/>
    <lineage>
        <taxon>Eukaryota</taxon>
        <taxon>Fungi</taxon>
        <taxon>Dikarya</taxon>
        <taxon>Ascomycota</taxon>
        <taxon>Pezizomycotina</taxon>
        <taxon>Dothideomycetes</taxon>
        <taxon>Dothideomycetidae</taxon>
        <taxon>Dothideales</taxon>
        <taxon>Saccotheciaceae</taxon>
        <taxon>Aureobasidium</taxon>
    </lineage>
</organism>
<dbReference type="PANTHER" id="PTHR42707:SF2">
    <property type="entry name" value="ACD11 DEHYDROGENASE"/>
    <property type="match status" value="1"/>
</dbReference>
<dbReference type="InterPro" id="IPR006091">
    <property type="entry name" value="Acyl-CoA_Oxase/DH_mid-dom"/>
</dbReference>
<feature type="domain" description="Adaptive response protein AidB N-terminal" evidence="7">
    <location>
        <begin position="38"/>
        <end position="175"/>
    </location>
</feature>
<dbReference type="InterPro" id="IPR036250">
    <property type="entry name" value="AcylCo_DH-like_C"/>
</dbReference>
<dbReference type="InterPro" id="IPR009100">
    <property type="entry name" value="AcylCoA_DH/oxidase_NM_dom_sf"/>
</dbReference>